<keyword evidence="2" id="KW-1185">Reference proteome</keyword>
<dbReference type="Proteomes" id="UP001163603">
    <property type="component" value="Chromosome 15"/>
</dbReference>
<name>A0ACC0WZ64_9ROSI</name>
<dbReference type="EMBL" id="CM047750">
    <property type="protein sequence ID" value="KAJ0007547.1"/>
    <property type="molecule type" value="Genomic_DNA"/>
</dbReference>
<proteinExistence type="predicted"/>
<reference evidence="2" key="1">
    <citation type="journal article" date="2023" name="G3 (Bethesda)">
        <title>Genome assembly and association tests identify interacting loci associated with vigor, precocity, and sex in interspecific pistachio rootstocks.</title>
        <authorList>
            <person name="Palmer W."/>
            <person name="Jacygrad E."/>
            <person name="Sagayaradj S."/>
            <person name="Cavanaugh K."/>
            <person name="Han R."/>
            <person name="Bertier L."/>
            <person name="Beede B."/>
            <person name="Kafkas S."/>
            <person name="Golino D."/>
            <person name="Preece J."/>
            <person name="Michelmore R."/>
        </authorList>
    </citation>
    <scope>NUCLEOTIDE SEQUENCE [LARGE SCALE GENOMIC DNA]</scope>
</reference>
<sequence length="248" mass="27906">MVKEIDWEDFALEISGDLASDALGVYYYDSSFSITKEEGFGGSSNPKVIFRVEFTMKNRFESYKGYTFGKVARLDLSKNEATGEMPSKIEDLQGILVLNLSHNLLSGSISNSFSHLKEIESLDLSHNKSSGQIPPQLIQLYNLEVFSVAYNNLSRSIPNQAQFGSFNESTYEGNPYLCGQLINKSCTNAPIPPPLASIEEEDDNGVDMVAFRWSFVGSYVTTIMGLIMILWVNSYWHTLWFYFIDIGM</sequence>
<accession>A0ACC0WZ64</accession>
<gene>
    <name evidence="1" type="ORF">Pint_30786</name>
</gene>
<evidence type="ECO:0000313" key="1">
    <source>
        <dbReference type="EMBL" id="KAJ0007547.1"/>
    </source>
</evidence>
<organism evidence="1 2">
    <name type="scientific">Pistacia integerrima</name>
    <dbReference type="NCBI Taxonomy" id="434235"/>
    <lineage>
        <taxon>Eukaryota</taxon>
        <taxon>Viridiplantae</taxon>
        <taxon>Streptophyta</taxon>
        <taxon>Embryophyta</taxon>
        <taxon>Tracheophyta</taxon>
        <taxon>Spermatophyta</taxon>
        <taxon>Magnoliopsida</taxon>
        <taxon>eudicotyledons</taxon>
        <taxon>Gunneridae</taxon>
        <taxon>Pentapetalae</taxon>
        <taxon>rosids</taxon>
        <taxon>malvids</taxon>
        <taxon>Sapindales</taxon>
        <taxon>Anacardiaceae</taxon>
        <taxon>Pistacia</taxon>
    </lineage>
</organism>
<protein>
    <submittedName>
        <fullName evidence="1">Uncharacterized protein</fullName>
    </submittedName>
</protein>
<comment type="caution">
    <text evidence="1">The sequence shown here is derived from an EMBL/GenBank/DDBJ whole genome shotgun (WGS) entry which is preliminary data.</text>
</comment>
<evidence type="ECO:0000313" key="2">
    <source>
        <dbReference type="Proteomes" id="UP001163603"/>
    </source>
</evidence>